<keyword evidence="2" id="KW-1185">Reference proteome</keyword>
<reference evidence="1" key="1">
    <citation type="submission" date="2023-10" db="EMBL/GenBank/DDBJ databases">
        <authorList>
            <person name="Rodriguez Cubillos JULIANA M."/>
            <person name="De Vega J."/>
        </authorList>
    </citation>
    <scope>NUCLEOTIDE SEQUENCE</scope>
</reference>
<evidence type="ECO:0000313" key="2">
    <source>
        <dbReference type="Proteomes" id="UP001177021"/>
    </source>
</evidence>
<sequence length="346" mass="40398">MIRGGNYGVNSVKIFGNENINSIDPFMDRFLWDQMMTHYPNHQQNSASVFPYSYGSNYEFMWPNAQESINRVIANEEASEWNNFNQNPTFCLKDIHGYGENTKILESKSTKDTSMVLIKGQWANEEDRKLIRLVKQYGERKWAKIAEKLEGRVGKQCRERWHNHLRPDIKKDNWSEEEEKILVAMHAKIGNRWSEIAKKIPGRTENAIKNHWNATKRRQNSRRKNKKNETSKGSKPKSSILEDYIKKTNTSITTSKITNIPSSSHSTLSQKLQENQPNLLFNELPSDSFSNEYLKFFQGNIVDDVNESGFINSIHQYPNYNMHLDETTPMNNFLSYDLYLSQLLNL</sequence>
<dbReference type="EMBL" id="CASHSV030000206">
    <property type="protein sequence ID" value="CAJ2652451.1"/>
    <property type="molecule type" value="Genomic_DNA"/>
</dbReference>
<gene>
    <name evidence="1" type="ORF">MILVUS5_LOCUS19927</name>
</gene>
<proteinExistence type="predicted"/>
<evidence type="ECO:0000313" key="1">
    <source>
        <dbReference type="EMBL" id="CAJ2652451.1"/>
    </source>
</evidence>
<name>A0ACB0K5G0_TRIPR</name>
<organism evidence="1 2">
    <name type="scientific">Trifolium pratense</name>
    <name type="common">Red clover</name>
    <dbReference type="NCBI Taxonomy" id="57577"/>
    <lineage>
        <taxon>Eukaryota</taxon>
        <taxon>Viridiplantae</taxon>
        <taxon>Streptophyta</taxon>
        <taxon>Embryophyta</taxon>
        <taxon>Tracheophyta</taxon>
        <taxon>Spermatophyta</taxon>
        <taxon>Magnoliopsida</taxon>
        <taxon>eudicotyledons</taxon>
        <taxon>Gunneridae</taxon>
        <taxon>Pentapetalae</taxon>
        <taxon>rosids</taxon>
        <taxon>fabids</taxon>
        <taxon>Fabales</taxon>
        <taxon>Fabaceae</taxon>
        <taxon>Papilionoideae</taxon>
        <taxon>50 kb inversion clade</taxon>
        <taxon>NPAAA clade</taxon>
        <taxon>Hologalegina</taxon>
        <taxon>IRL clade</taxon>
        <taxon>Trifolieae</taxon>
        <taxon>Trifolium</taxon>
    </lineage>
</organism>
<dbReference type="Proteomes" id="UP001177021">
    <property type="component" value="Unassembled WGS sequence"/>
</dbReference>
<comment type="caution">
    <text evidence="1">The sequence shown here is derived from an EMBL/GenBank/DDBJ whole genome shotgun (WGS) entry which is preliminary data.</text>
</comment>
<protein>
    <submittedName>
        <fullName evidence="1">Uncharacterized protein</fullName>
    </submittedName>
</protein>
<accession>A0ACB0K5G0</accession>